<evidence type="ECO:0000313" key="2">
    <source>
        <dbReference type="EMBL" id="DAD96416.1"/>
    </source>
</evidence>
<protein>
    <submittedName>
        <fullName evidence="2">Lipase</fullName>
    </submittedName>
</protein>
<dbReference type="InterPro" id="IPR002921">
    <property type="entry name" value="Fungal_lipase-type"/>
</dbReference>
<dbReference type="Gene3D" id="3.40.50.1820">
    <property type="entry name" value="alpha/beta hydrolase"/>
    <property type="match status" value="1"/>
</dbReference>
<dbReference type="Pfam" id="PF01764">
    <property type="entry name" value="Lipase_3"/>
    <property type="match status" value="1"/>
</dbReference>
<proteinExistence type="predicted"/>
<sequence>MNSKMFREGLISAYYRCLNSSYIHLDNDADYNTQFDEKTGTLFLLFQWTHSTLDWWSNLDFFPRATKPYKNMDVTWKCHRGFLRVWKTIEPEVEARIKDPDVKRICCIGYSHGAAIAAFAHEYCWYHRPDIRKSIIGFGFGAPRIFFGHMDKSLKERWTKFFPIRSNNDIVTHVPPRLFGFRHVNDVTTFKNGGELIRKDGEEKWPKCVVSHTYHNYTQNILYGEISGGLANIEEDENER</sequence>
<organism evidence="2">
    <name type="scientific">Myoviridae sp. ctj3P51</name>
    <dbReference type="NCBI Taxonomy" id="2826687"/>
    <lineage>
        <taxon>Viruses</taxon>
        <taxon>Duplodnaviria</taxon>
        <taxon>Heunggongvirae</taxon>
        <taxon>Uroviricota</taxon>
        <taxon>Caudoviricetes</taxon>
    </lineage>
</organism>
<dbReference type="InterPro" id="IPR051218">
    <property type="entry name" value="Sec_MonoDiacylglyc_Lipase"/>
</dbReference>
<evidence type="ECO:0000259" key="1">
    <source>
        <dbReference type="Pfam" id="PF01764"/>
    </source>
</evidence>
<accession>A0A8S5NQB6</accession>
<dbReference type="EMBL" id="BK015217">
    <property type="protein sequence ID" value="DAD96416.1"/>
    <property type="molecule type" value="Genomic_DNA"/>
</dbReference>
<dbReference type="GO" id="GO:0006629">
    <property type="term" value="P:lipid metabolic process"/>
    <property type="evidence" value="ECO:0007669"/>
    <property type="project" value="InterPro"/>
</dbReference>
<reference evidence="2" key="1">
    <citation type="journal article" date="2021" name="Proc. Natl. Acad. Sci. U.S.A.">
        <title>A Catalog of Tens of Thousands of Viruses from Human Metagenomes Reveals Hidden Associations with Chronic Diseases.</title>
        <authorList>
            <person name="Tisza M.J."/>
            <person name="Buck C.B."/>
        </authorList>
    </citation>
    <scope>NUCLEOTIDE SEQUENCE</scope>
    <source>
        <strain evidence="2">Ctj3P51</strain>
    </source>
</reference>
<dbReference type="InterPro" id="IPR029058">
    <property type="entry name" value="AB_hydrolase_fold"/>
</dbReference>
<dbReference type="SUPFAM" id="SSF53474">
    <property type="entry name" value="alpha/beta-Hydrolases"/>
    <property type="match status" value="1"/>
</dbReference>
<name>A0A8S5NQB6_9CAUD</name>
<dbReference type="PANTHER" id="PTHR45856">
    <property type="entry name" value="ALPHA/BETA-HYDROLASES SUPERFAMILY PROTEIN"/>
    <property type="match status" value="1"/>
</dbReference>
<dbReference type="PANTHER" id="PTHR45856:SF24">
    <property type="entry name" value="FUNGAL LIPASE-LIKE DOMAIN-CONTAINING PROTEIN"/>
    <property type="match status" value="1"/>
</dbReference>
<feature type="domain" description="Fungal lipase-type" evidence="1">
    <location>
        <begin position="44"/>
        <end position="177"/>
    </location>
</feature>